<dbReference type="InterPro" id="IPR036365">
    <property type="entry name" value="PGBD-like_sf"/>
</dbReference>
<protein>
    <submittedName>
        <fullName evidence="3">Peptidoglycan-binding protein</fullName>
    </submittedName>
</protein>
<dbReference type="STRING" id="427683.A5481_06025"/>
<feature type="domain" description="Peptidoglycan binding-like" evidence="1">
    <location>
        <begin position="3"/>
        <end position="57"/>
    </location>
</feature>
<sequence length="232" mass="23593">MTVAEIQRALLARGYDLGPAGADGDAGARTIAAVTAFQRSAGLVPDGIAGPLTQKALASVDLTERRAEPEQPAWLVLAAHEVGTHEGVGKANNPVVIRYFADAGFGGVKDDATAWCAAFVGAMLKRAGRAPSGSLAARSYEGWGVGLKEPALGCIATKKRAGSAWQGHVGIVVGANASTIYLLGGNQGDAVSIAGFKRGEFTAFRWPADVPLPAATKLPTTIAGAKSGVSEA</sequence>
<dbReference type="InterPro" id="IPR013423">
    <property type="entry name" value="CHP02594"/>
</dbReference>
<dbReference type="NCBIfam" id="TIGR02594">
    <property type="entry name" value="TIGR02594 family protein"/>
    <property type="match status" value="1"/>
</dbReference>
<dbReference type="SUPFAM" id="SSF47090">
    <property type="entry name" value="PGBD-like"/>
    <property type="match status" value="1"/>
</dbReference>
<proteinExistence type="predicted"/>
<evidence type="ECO:0000259" key="2">
    <source>
        <dbReference type="Pfam" id="PF05257"/>
    </source>
</evidence>
<dbReference type="Proteomes" id="UP000078316">
    <property type="component" value="Unassembled WGS sequence"/>
</dbReference>
<evidence type="ECO:0000313" key="4">
    <source>
        <dbReference type="Proteomes" id="UP000078316"/>
    </source>
</evidence>
<dbReference type="InterPro" id="IPR002477">
    <property type="entry name" value="Peptidoglycan-bd-like"/>
</dbReference>
<evidence type="ECO:0000259" key="1">
    <source>
        <dbReference type="Pfam" id="PF01471"/>
    </source>
</evidence>
<evidence type="ECO:0000313" key="3">
    <source>
        <dbReference type="EMBL" id="OAS26273.1"/>
    </source>
</evidence>
<comment type="caution">
    <text evidence="3">The sequence shown here is derived from an EMBL/GenBank/DDBJ whole genome shotgun (WGS) entry which is preliminary data.</text>
</comment>
<dbReference type="InterPro" id="IPR007921">
    <property type="entry name" value="CHAP_dom"/>
</dbReference>
<dbReference type="AlphaFoldDB" id="A0A179SI84"/>
<dbReference type="Gene3D" id="1.10.101.10">
    <property type="entry name" value="PGBD-like superfamily/PGBD"/>
    <property type="match status" value="1"/>
</dbReference>
<organism evidence="3 4">
    <name type="scientific">Methylobacterium platani</name>
    <dbReference type="NCBI Taxonomy" id="427683"/>
    <lineage>
        <taxon>Bacteria</taxon>
        <taxon>Pseudomonadati</taxon>
        <taxon>Pseudomonadota</taxon>
        <taxon>Alphaproteobacteria</taxon>
        <taxon>Hyphomicrobiales</taxon>
        <taxon>Methylobacteriaceae</taxon>
        <taxon>Methylobacterium</taxon>
    </lineage>
</organism>
<gene>
    <name evidence="3" type="ORF">A5481_06025</name>
</gene>
<dbReference type="RefSeq" id="WP_048432249.1">
    <property type="nucleotide sequence ID" value="NZ_LWHQ01000011.1"/>
</dbReference>
<feature type="domain" description="Peptidase C51" evidence="2">
    <location>
        <begin position="110"/>
        <end position="186"/>
    </location>
</feature>
<accession>A0A179SI84</accession>
<dbReference type="EMBL" id="LWHQ01000011">
    <property type="protein sequence ID" value="OAS26273.1"/>
    <property type="molecule type" value="Genomic_DNA"/>
</dbReference>
<dbReference type="Pfam" id="PF01471">
    <property type="entry name" value="PG_binding_1"/>
    <property type="match status" value="1"/>
</dbReference>
<name>A0A179SI84_9HYPH</name>
<dbReference type="Pfam" id="PF05257">
    <property type="entry name" value="CHAP"/>
    <property type="match status" value="1"/>
</dbReference>
<dbReference type="OrthoDB" id="5395100at2"/>
<reference evidence="3 4" key="1">
    <citation type="submission" date="2016-04" db="EMBL/GenBank/DDBJ databases">
        <authorList>
            <person name="Evans L.H."/>
            <person name="Alamgir A."/>
            <person name="Owens N."/>
            <person name="Weber N.D."/>
            <person name="Virtaneva K."/>
            <person name="Barbian K."/>
            <person name="Babar A."/>
            <person name="Rosenke K."/>
        </authorList>
    </citation>
    <scope>NUCLEOTIDE SEQUENCE [LARGE SCALE GENOMIC DNA]</scope>
    <source>
        <strain evidence="3 4">PMB02</strain>
    </source>
</reference>
<dbReference type="InterPro" id="IPR036366">
    <property type="entry name" value="PGBDSf"/>
</dbReference>